<sequence length="89" mass="9283">MLRRWATCSAICAARSALIPTEHTRLRSGDDGSSSAPSSGGSTASPVASCFGWVRGIGATDISETGIDELGAQRDKEMSIKYSCCDDVP</sequence>
<accession>A0A2M4B351</accession>
<evidence type="ECO:0000313" key="2">
    <source>
        <dbReference type="EMBL" id="MBW47420.1"/>
    </source>
</evidence>
<feature type="region of interest" description="Disordered" evidence="1">
    <location>
        <begin position="23"/>
        <end position="47"/>
    </location>
</feature>
<name>A0A2M4B351_9DIPT</name>
<reference evidence="2" key="1">
    <citation type="submission" date="2018-01" db="EMBL/GenBank/DDBJ databases">
        <title>An insight into the sialome of Amazonian anophelines.</title>
        <authorList>
            <person name="Ribeiro J.M."/>
            <person name="Scarpassa V."/>
            <person name="Calvo E."/>
        </authorList>
    </citation>
    <scope>NUCLEOTIDE SEQUENCE</scope>
    <source>
        <tissue evidence="2">Salivary glands</tissue>
    </source>
</reference>
<dbReference type="AlphaFoldDB" id="A0A2M4B351"/>
<proteinExistence type="predicted"/>
<evidence type="ECO:0000256" key="1">
    <source>
        <dbReference type="SAM" id="MobiDB-lite"/>
    </source>
</evidence>
<feature type="compositionally biased region" description="Low complexity" evidence="1">
    <location>
        <begin position="31"/>
        <end position="47"/>
    </location>
</feature>
<dbReference type="EMBL" id="GGFK01014099">
    <property type="protein sequence ID" value="MBW47420.1"/>
    <property type="molecule type" value="Transcribed_RNA"/>
</dbReference>
<protein>
    <submittedName>
        <fullName evidence="2">Putative secreted protein</fullName>
    </submittedName>
</protein>
<organism evidence="2">
    <name type="scientific">Anopheles triannulatus</name>
    <dbReference type="NCBI Taxonomy" id="58253"/>
    <lineage>
        <taxon>Eukaryota</taxon>
        <taxon>Metazoa</taxon>
        <taxon>Ecdysozoa</taxon>
        <taxon>Arthropoda</taxon>
        <taxon>Hexapoda</taxon>
        <taxon>Insecta</taxon>
        <taxon>Pterygota</taxon>
        <taxon>Neoptera</taxon>
        <taxon>Endopterygota</taxon>
        <taxon>Diptera</taxon>
        <taxon>Nematocera</taxon>
        <taxon>Culicoidea</taxon>
        <taxon>Culicidae</taxon>
        <taxon>Anophelinae</taxon>
        <taxon>Anopheles</taxon>
    </lineage>
</organism>